<feature type="domain" description="UvrD-like helicase C-terminal" evidence="10">
    <location>
        <begin position="374"/>
        <end position="505"/>
    </location>
</feature>
<evidence type="ECO:0000256" key="6">
    <source>
        <dbReference type="ARBA" id="ARBA00034617"/>
    </source>
</evidence>
<dbReference type="GO" id="GO:0043138">
    <property type="term" value="F:3'-5' DNA helicase activity"/>
    <property type="evidence" value="ECO:0007669"/>
    <property type="project" value="UniProtKB-EC"/>
</dbReference>
<feature type="domain" description="UvrD-like helicase ATP-binding" evidence="9">
    <location>
        <begin position="35"/>
        <end position="286"/>
    </location>
</feature>
<evidence type="ECO:0000256" key="2">
    <source>
        <dbReference type="ARBA" id="ARBA00022801"/>
    </source>
</evidence>
<comment type="catalytic activity">
    <reaction evidence="8">
        <text>ATP + H2O = ADP + phosphate + H(+)</text>
        <dbReference type="Rhea" id="RHEA:13065"/>
        <dbReference type="ChEBI" id="CHEBI:15377"/>
        <dbReference type="ChEBI" id="CHEBI:15378"/>
        <dbReference type="ChEBI" id="CHEBI:30616"/>
        <dbReference type="ChEBI" id="CHEBI:43474"/>
        <dbReference type="ChEBI" id="CHEBI:456216"/>
        <dbReference type="EC" id="5.6.2.4"/>
    </reaction>
</comment>
<evidence type="ECO:0000256" key="1">
    <source>
        <dbReference type="ARBA" id="ARBA00022741"/>
    </source>
</evidence>
<dbReference type="KEGG" id="mhos:CXR34_08845"/>
<keyword evidence="2" id="KW-0378">Hydrolase</keyword>
<organism evidence="11 12">
    <name type="scientific">Microbacterium hominis</name>
    <dbReference type="NCBI Taxonomy" id="162426"/>
    <lineage>
        <taxon>Bacteria</taxon>
        <taxon>Bacillati</taxon>
        <taxon>Actinomycetota</taxon>
        <taxon>Actinomycetes</taxon>
        <taxon>Micrococcales</taxon>
        <taxon>Microbacteriaceae</taxon>
        <taxon>Microbacterium</taxon>
    </lineage>
</organism>
<sequence>MHVGGDLPFGGVRAPRAPTQKRSLLLSAPQHKPTDEQQHAIDLFASGRNTVIDALAGSGKTSTLQMIASHAGRRRGLYAAFNKAIALEAGRKFAGTGVTAKTVHALAFAQFGTPMRERLGNKRPVQWAEKARILGINDRYLLPPDHNALTGAVSRQQLVGMATATVKAYMQSTAETITGDLVELIPSLTGLKPKYELELRDAIASFAERYWDDLTRPDGQLRYEHGAYFKQYALSRPSLPYDFIMLDEAQDSDPLTVQIISEQTNAQVVTVGDAFQSIYGWRGATNAMDAFQGDHAALTLSFRFGDQIAEYANGWLALLGAHLRLRGMPGYKSSVWRTDKRVPEAILTRTNAGAIWEIVRCQDEALSTGIAGEQKAKEIRDLARAAVDLTERGATDHPELSAFNTWADAVEYAQSDEGEDLRPLVDVIEKYTARKVVRAIEACVPTENAEVTVSTAHVSKGLEWVQVRIAEDFHPPRPKKGVPQPIPAEEARLAYVASTRAQRHLDPRGFEWLADYLAEGGWVEGNPAGAVIPALSHAVHVEGESTPAAVPQAH</sequence>
<dbReference type="InterPro" id="IPR014017">
    <property type="entry name" value="DNA_helicase_UvrD-like_C"/>
</dbReference>
<dbReference type="Pfam" id="PF13361">
    <property type="entry name" value="UvrD_C"/>
    <property type="match status" value="1"/>
</dbReference>
<comment type="catalytic activity">
    <reaction evidence="6">
        <text>Couples ATP hydrolysis with the unwinding of duplex DNA by translocating in the 3'-5' direction.</text>
        <dbReference type="EC" id="5.6.2.4"/>
    </reaction>
</comment>
<evidence type="ECO:0000256" key="4">
    <source>
        <dbReference type="ARBA" id="ARBA00022840"/>
    </source>
</evidence>
<dbReference type="Gene3D" id="3.40.50.300">
    <property type="entry name" value="P-loop containing nucleotide triphosphate hydrolases"/>
    <property type="match status" value="2"/>
</dbReference>
<evidence type="ECO:0000259" key="10">
    <source>
        <dbReference type="Pfam" id="PF13361"/>
    </source>
</evidence>
<dbReference type="PANTHER" id="PTHR11070">
    <property type="entry name" value="UVRD / RECB / PCRA DNA HELICASE FAMILY MEMBER"/>
    <property type="match status" value="1"/>
</dbReference>
<dbReference type="InterPro" id="IPR000212">
    <property type="entry name" value="DNA_helicase_UvrD/REP"/>
</dbReference>
<evidence type="ECO:0000256" key="8">
    <source>
        <dbReference type="ARBA" id="ARBA00048988"/>
    </source>
</evidence>
<dbReference type="Pfam" id="PF00580">
    <property type="entry name" value="UvrD-helicase"/>
    <property type="match status" value="1"/>
</dbReference>
<dbReference type="GO" id="GO:0003677">
    <property type="term" value="F:DNA binding"/>
    <property type="evidence" value="ECO:0007669"/>
    <property type="project" value="InterPro"/>
</dbReference>
<evidence type="ECO:0000259" key="9">
    <source>
        <dbReference type="Pfam" id="PF00580"/>
    </source>
</evidence>
<keyword evidence="4" id="KW-0067">ATP-binding</keyword>
<evidence type="ECO:0000313" key="12">
    <source>
        <dbReference type="Proteomes" id="UP000233276"/>
    </source>
</evidence>
<gene>
    <name evidence="11" type="ORF">CXR34_08845</name>
</gene>
<evidence type="ECO:0000256" key="5">
    <source>
        <dbReference type="ARBA" id="ARBA00023235"/>
    </source>
</evidence>
<dbReference type="Proteomes" id="UP000233276">
    <property type="component" value="Chromosome"/>
</dbReference>
<protein>
    <recommendedName>
        <fullName evidence="7">DNA 3'-5' helicase</fullName>
        <ecNumber evidence="7">5.6.2.4</ecNumber>
    </recommendedName>
</protein>
<dbReference type="SUPFAM" id="SSF52540">
    <property type="entry name" value="P-loop containing nucleoside triphosphate hydrolases"/>
    <property type="match status" value="1"/>
</dbReference>
<dbReference type="GO" id="GO:0031297">
    <property type="term" value="P:replication fork processing"/>
    <property type="evidence" value="ECO:0007669"/>
    <property type="project" value="TreeGrafter"/>
</dbReference>
<keyword evidence="3 11" id="KW-0347">Helicase</keyword>
<evidence type="ECO:0000256" key="3">
    <source>
        <dbReference type="ARBA" id="ARBA00022806"/>
    </source>
</evidence>
<proteinExistence type="predicted"/>
<dbReference type="AlphaFoldDB" id="A0A2K9DY23"/>
<dbReference type="InterPro" id="IPR014016">
    <property type="entry name" value="UvrD-like_ATP-bd"/>
</dbReference>
<keyword evidence="1" id="KW-0547">Nucleotide-binding</keyword>
<dbReference type="InterPro" id="IPR027417">
    <property type="entry name" value="P-loop_NTPase"/>
</dbReference>
<dbReference type="GO" id="GO:0000724">
    <property type="term" value="P:double-strand break repair via homologous recombination"/>
    <property type="evidence" value="ECO:0007669"/>
    <property type="project" value="TreeGrafter"/>
</dbReference>
<dbReference type="GO" id="GO:0016887">
    <property type="term" value="F:ATP hydrolysis activity"/>
    <property type="evidence" value="ECO:0007669"/>
    <property type="project" value="RHEA"/>
</dbReference>
<evidence type="ECO:0000313" key="11">
    <source>
        <dbReference type="EMBL" id="AUG29543.1"/>
    </source>
</evidence>
<dbReference type="EC" id="5.6.2.4" evidence="7"/>
<keyword evidence="5" id="KW-0413">Isomerase</keyword>
<name>A0A2K9DY23_9MICO</name>
<accession>A0A2K9DY23</accession>
<dbReference type="EMBL" id="CP025299">
    <property type="protein sequence ID" value="AUG29543.1"/>
    <property type="molecule type" value="Genomic_DNA"/>
</dbReference>
<dbReference type="PANTHER" id="PTHR11070:SF30">
    <property type="entry name" value="F-BOX DNA HELICASE 1"/>
    <property type="match status" value="1"/>
</dbReference>
<reference evidence="11 12" key="1">
    <citation type="submission" date="2017-12" db="EMBL/GenBank/DDBJ databases">
        <title>Isolation and characterization of estrogens degradatiion strain Microbacterium hominis SJTG1.</title>
        <authorList>
            <person name="Xiong W."/>
            <person name="Yin C."/>
            <person name="Zheng D."/>
            <person name="Liang R."/>
        </authorList>
    </citation>
    <scope>NUCLEOTIDE SEQUENCE [LARGE SCALE GENOMIC DNA]</scope>
    <source>
        <strain evidence="11 12">SJTG1</strain>
    </source>
</reference>
<evidence type="ECO:0000256" key="7">
    <source>
        <dbReference type="ARBA" id="ARBA00034808"/>
    </source>
</evidence>
<dbReference type="Gene3D" id="1.10.486.10">
    <property type="entry name" value="PCRA, domain 4"/>
    <property type="match status" value="1"/>
</dbReference>
<dbReference type="GO" id="GO:0005524">
    <property type="term" value="F:ATP binding"/>
    <property type="evidence" value="ECO:0007669"/>
    <property type="project" value="UniProtKB-KW"/>
</dbReference>